<gene>
    <name evidence="2" type="ORF">QCN29_30175</name>
</gene>
<feature type="transmembrane region" description="Helical" evidence="1">
    <location>
        <begin position="199"/>
        <end position="218"/>
    </location>
</feature>
<dbReference type="Proteomes" id="UP001223144">
    <property type="component" value="Unassembled WGS sequence"/>
</dbReference>
<keyword evidence="3" id="KW-1185">Reference proteome</keyword>
<reference evidence="2 3" key="1">
    <citation type="submission" date="2023-04" db="EMBL/GenBank/DDBJ databases">
        <title>Streptomyces chengmaiensis sp. nov. isolated from the stem of mangrove plant in Hainan.</title>
        <authorList>
            <person name="Huang X."/>
            <person name="Zhou S."/>
            <person name="Chu X."/>
            <person name="Xie Y."/>
            <person name="Lin Y."/>
        </authorList>
    </citation>
    <scope>NUCLEOTIDE SEQUENCE [LARGE SCALE GENOMIC DNA]</scope>
    <source>
        <strain evidence="2 3">HNM0663</strain>
    </source>
</reference>
<evidence type="ECO:0000313" key="3">
    <source>
        <dbReference type="Proteomes" id="UP001223144"/>
    </source>
</evidence>
<accession>A0ABT6HWA3</accession>
<name>A0ABT6HWA3_9ACTN</name>
<keyword evidence="1" id="KW-0472">Membrane</keyword>
<evidence type="ECO:0000313" key="2">
    <source>
        <dbReference type="EMBL" id="MDH2392970.1"/>
    </source>
</evidence>
<sequence>MPADTVAQQACKAADGHRLAGSLDRAKKLYESVKASDGDQQCAVDGLRLVAEARQDAAELVTAGQLMIRSGGLAAAEDKFAAALRLDAASAAAAAGIARVSDLKSRPLPTAVSNSDRFYRDWALPLGRLVVVAAVGMLVLYALAGVCSRWLVKVDAVAWPAWVRRTMGSVGAFLLFAAAVMAPLFAMFSPFAPTWTQCWVGALVIGLVGVGAAALVLWAARGDEWRRWRALLLSLDIIMLAGILAVLLSSALSYDVRLMFVYITLTVIGVLLTAAALGQNLRLQVEVQQSDGSVNASSSDYLLARMKGLGTETPQSLRKSTSTPGTTPLSQIPVEELSALPAGKIVGTLTRLFFALRPDLTWRARVTLVDDNRIAISLSRNGQQAASTVFSRPDLHLPKEDQERAKAQMLTGAAAFILVQLSAVHEELQDGLYGASQWRSVALQVIASSKSLLADNEARDATKVQLLAKAVDEDPQNELALFEYLWASYGLQPHEETDFGGFARAIDAQYHRCEISKVSDDREGWMPLKIRILYSSATQWVNGYIDAGGTDEGRATMLVSARESADELNRLCDPSKVAWKGKELCHQQAAMRPHARNLVECFNALQETTEAGQVTAQHSHEEPHTSPRLAYDHACTHMLIARRRNLSEEARRQQMEYTIQDLQYAIVTERDKKEAQGDPCFTELRSDPRFQRLVSTPQARRRKRLRTGTL</sequence>
<comment type="caution">
    <text evidence="2">The sequence shown here is derived from an EMBL/GenBank/DDBJ whole genome shotgun (WGS) entry which is preliminary data.</text>
</comment>
<keyword evidence="1" id="KW-1133">Transmembrane helix</keyword>
<keyword evidence="1" id="KW-0812">Transmembrane</keyword>
<evidence type="ECO:0000256" key="1">
    <source>
        <dbReference type="SAM" id="Phobius"/>
    </source>
</evidence>
<feature type="transmembrane region" description="Helical" evidence="1">
    <location>
        <begin position="230"/>
        <end position="252"/>
    </location>
</feature>
<feature type="transmembrane region" description="Helical" evidence="1">
    <location>
        <begin position="173"/>
        <end position="193"/>
    </location>
</feature>
<feature type="transmembrane region" description="Helical" evidence="1">
    <location>
        <begin position="258"/>
        <end position="278"/>
    </location>
</feature>
<feature type="transmembrane region" description="Helical" evidence="1">
    <location>
        <begin position="129"/>
        <end position="152"/>
    </location>
</feature>
<dbReference type="RefSeq" id="WP_279932152.1">
    <property type="nucleotide sequence ID" value="NZ_JARWBG010000053.1"/>
</dbReference>
<proteinExistence type="predicted"/>
<organism evidence="2 3">
    <name type="scientific">Streptomyces chengmaiensis</name>
    <dbReference type="NCBI Taxonomy" id="3040919"/>
    <lineage>
        <taxon>Bacteria</taxon>
        <taxon>Bacillati</taxon>
        <taxon>Actinomycetota</taxon>
        <taxon>Actinomycetes</taxon>
        <taxon>Kitasatosporales</taxon>
        <taxon>Streptomycetaceae</taxon>
        <taxon>Streptomyces</taxon>
    </lineage>
</organism>
<dbReference type="EMBL" id="JARWBG010000053">
    <property type="protein sequence ID" value="MDH2392970.1"/>
    <property type="molecule type" value="Genomic_DNA"/>
</dbReference>
<protein>
    <submittedName>
        <fullName evidence="2">Uncharacterized protein</fullName>
    </submittedName>
</protein>